<dbReference type="InterPro" id="IPR003540">
    <property type="entry name" value="ADP-ribosyltransferase"/>
</dbReference>
<dbReference type="Gene3D" id="3.90.176.10">
    <property type="entry name" value="Toxin ADP-ribosyltransferase, Chain A, domain 1"/>
    <property type="match status" value="1"/>
</dbReference>
<gene>
    <name evidence="3" type="ORF">AK40_5844</name>
</gene>
<evidence type="ECO:0000259" key="2">
    <source>
        <dbReference type="Pfam" id="PF03496"/>
    </source>
</evidence>
<evidence type="ECO:0000256" key="1">
    <source>
        <dbReference type="SAM" id="SignalP"/>
    </source>
</evidence>
<keyword evidence="1" id="KW-0732">Signal</keyword>
<evidence type="ECO:0000313" key="4">
    <source>
        <dbReference type="Proteomes" id="UP000031861"/>
    </source>
</evidence>
<geneLocation type="plasmid" evidence="3 4">
    <name>pBFI_2</name>
</geneLocation>
<dbReference type="AlphaFoldDB" id="A0AAN0SRH6"/>
<dbReference type="EMBL" id="CP009636">
    <property type="protein sequence ID" value="AJI08524.1"/>
    <property type="molecule type" value="Genomic_DNA"/>
</dbReference>
<feature type="signal peptide" evidence="1">
    <location>
        <begin position="1"/>
        <end position="23"/>
    </location>
</feature>
<feature type="chain" id="PRO_5042889236" evidence="1">
    <location>
        <begin position="24"/>
        <end position="268"/>
    </location>
</feature>
<dbReference type="GO" id="GO:0005576">
    <property type="term" value="C:extracellular region"/>
    <property type="evidence" value="ECO:0007669"/>
    <property type="project" value="InterPro"/>
</dbReference>
<dbReference type="Proteomes" id="UP000031861">
    <property type="component" value="Plasmid pBFI_2"/>
</dbReference>
<keyword evidence="3" id="KW-0614">Plasmid</keyword>
<name>A0AAN0SRH6_BACCE</name>
<accession>A0AAN0SRH6</accession>
<organism evidence="3 4">
    <name type="scientific">Bacillus cereus 03BB108</name>
    <dbReference type="NCBI Taxonomy" id="451709"/>
    <lineage>
        <taxon>Bacteria</taxon>
        <taxon>Bacillati</taxon>
        <taxon>Bacillota</taxon>
        <taxon>Bacilli</taxon>
        <taxon>Bacillales</taxon>
        <taxon>Bacillaceae</taxon>
        <taxon>Bacillus</taxon>
        <taxon>Bacillus cereus group</taxon>
    </lineage>
</organism>
<dbReference type="SMR" id="A0AAN0SRH6"/>
<dbReference type="SUPFAM" id="SSF56399">
    <property type="entry name" value="ADP-ribosylation"/>
    <property type="match status" value="1"/>
</dbReference>
<dbReference type="RefSeq" id="WP_001996241.1">
    <property type="nucleotide sequence ID" value="NZ_CP009636.1"/>
</dbReference>
<dbReference type="PROSITE" id="PS51996">
    <property type="entry name" value="TR_MART"/>
    <property type="match status" value="1"/>
</dbReference>
<sequence length="268" mass="31060">MIKGKISRIVLVAVTFFCMFAFASPVQIWAADSDEIVSNDIDSLIDFEGNLEEAGKWGENKYKEWQESLTLYEKDLIKLYTDNMFLKLNAYLRETKGILKDTPLYDKKNEVVKVMDKVLKKTKTETPIIVYRKVEDKEFGIDVIETEMLKLAETMAKDNEDLPHEIYNKLYISEIKEKLKGKVITNYGYTSTSLGTGFYSKAFRDHNIIMKIKLPEGTHVAYVAQLSRYSGEYEMLVARGFKYKIEDIYWTVREGIRMLEIVATGIKK</sequence>
<evidence type="ECO:0000313" key="3">
    <source>
        <dbReference type="EMBL" id="AJI08524.1"/>
    </source>
</evidence>
<protein>
    <submittedName>
        <fullName evidence="3">ADP-ribosyltransferase exoenzyme family protein</fullName>
    </submittedName>
</protein>
<reference evidence="3 4" key="1">
    <citation type="journal article" date="2015" name="Genome Announc.">
        <title>Complete genome sequences for 35 biothreat assay-relevant bacillus species.</title>
        <authorList>
            <person name="Johnson S.L."/>
            <person name="Daligault H.E."/>
            <person name="Davenport K.W."/>
            <person name="Jaissle J."/>
            <person name="Frey K.G."/>
            <person name="Ladner J.T."/>
            <person name="Broomall S.M."/>
            <person name="Bishop-Lilly K.A."/>
            <person name="Bruce D.C."/>
            <person name="Gibbons H.S."/>
            <person name="Coyne S.R."/>
            <person name="Lo C.C."/>
            <person name="Meincke L."/>
            <person name="Munk A.C."/>
            <person name="Koroleva G.I."/>
            <person name="Rosenzweig C.N."/>
            <person name="Palacios G.F."/>
            <person name="Redden C.L."/>
            <person name="Minogue T.D."/>
            <person name="Chain P.S."/>
        </authorList>
    </citation>
    <scope>NUCLEOTIDE SEQUENCE [LARGE SCALE GENOMIC DNA]</scope>
    <source>
        <strain evidence="3 4">03BB108</strain>
    </source>
</reference>
<proteinExistence type="predicted"/>
<dbReference type="Pfam" id="PF03496">
    <property type="entry name" value="ADPrib_exo_Tox"/>
    <property type="match status" value="1"/>
</dbReference>
<feature type="domain" description="ADP ribosyltransferase" evidence="2">
    <location>
        <begin position="56"/>
        <end position="267"/>
    </location>
</feature>